<keyword evidence="3" id="KW-1185">Reference proteome</keyword>
<name>A0A9P7VWJ5_9AGAR</name>
<proteinExistence type="predicted"/>
<keyword evidence="1" id="KW-1133">Transmembrane helix</keyword>
<evidence type="ECO:0000313" key="2">
    <source>
        <dbReference type="EMBL" id="KAG7448846.1"/>
    </source>
</evidence>
<evidence type="ECO:0000256" key="1">
    <source>
        <dbReference type="SAM" id="Phobius"/>
    </source>
</evidence>
<gene>
    <name evidence="2" type="ORF">BT62DRAFT_730619</name>
</gene>
<dbReference type="Proteomes" id="UP000812287">
    <property type="component" value="Unassembled WGS sequence"/>
</dbReference>
<comment type="caution">
    <text evidence="2">The sequence shown here is derived from an EMBL/GenBank/DDBJ whole genome shotgun (WGS) entry which is preliminary data.</text>
</comment>
<dbReference type="RefSeq" id="XP_043042346.1">
    <property type="nucleotide sequence ID" value="XM_043182051.1"/>
</dbReference>
<keyword evidence="1" id="KW-0472">Membrane</keyword>
<accession>A0A9P7VWJ5</accession>
<protein>
    <submittedName>
        <fullName evidence="2">Uncharacterized protein</fullName>
    </submittedName>
</protein>
<organism evidence="2 3">
    <name type="scientific">Guyanagaster necrorhizus</name>
    <dbReference type="NCBI Taxonomy" id="856835"/>
    <lineage>
        <taxon>Eukaryota</taxon>
        <taxon>Fungi</taxon>
        <taxon>Dikarya</taxon>
        <taxon>Basidiomycota</taxon>
        <taxon>Agaricomycotina</taxon>
        <taxon>Agaricomycetes</taxon>
        <taxon>Agaricomycetidae</taxon>
        <taxon>Agaricales</taxon>
        <taxon>Marasmiineae</taxon>
        <taxon>Physalacriaceae</taxon>
        <taxon>Guyanagaster</taxon>
    </lineage>
</organism>
<keyword evidence="1" id="KW-0812">Transmembrane</keyword>
<dbReference type="GeneID" id="66104347"/>
<dbReference type="AlphaFoldDB" id="A0A9P7VWJ5"/>
<feature type="transmembrane region" description="Helical" evidence="1">
    <location>
        <begin position="34"/>
        <end position="54"/>
    </location>
</feature>
<sequence>MCYTEASFLSWCSSSRNPGVPLCSLSNPRIQLQVTQSLVITVYLCLSLILYPAAQAQMSYDTPQNAHFGQKHIP</sequence>
<dbReference type="EMBL" id="MU250529">
    <property type="protein sequence ID" value="KAG7448846.1"/>
    <property type="molecule type" value="Genomic_DNA"/>
</dbReference>
<reference evidence="2" key="1">
    <citation type="submission" date="2020-11" db="EMBL/GenBank/DDBJ databases">
        <title>Adaptations for nitrogen fixation in a non-lichenized fungal sporocarp promotes dispersal by wood-feeding termites.</title>
        <authorList>
            <consortium name="DOE Joint Genome Institute"/>
            <person name="Koch R.A."/>
            <person name="Yoon G."/>
            <person name="Arayal U."/>
            <person name="Lail K."/>
            <person name="Amirebrahimi M."/>
            <person name="Labutti K."/>
            <person name="Lipzen A."/>
            <person name="Riley R."/>
            <person name="Barry K."/>
            <person name="Henrissat B."/>
            <person name="Grigoriev I.V."/>
            <person name="Herr J.R."/>
            <person name="Aime M.C."/>
        </authorList>
    </citation>
    <scope>NUCLEOTIDE SEQUENCE</scope>
    <source>
        <strain evidence="2">MCA 3950</strain>
    </source>
</reference>
<evidence type="ECO:0000313" key="3">
    <source>
        <dbReference type="Proteomes" id="UP000812287"/>
    </source>
</evidence>